<evidence type="ECO:0000256" key="1">
    <source>
        <dbReference type="SAM" id="Phobius"/>
    </source>
</evidence>
<keyword evidence="3" id="KW-1185">Reference proteome</keyword>
<accession>A0A225WR68</accession>
<keyword evidence="1" id="KW-0812">Transmembrane</keyword>
<dbReference type="AlphaFoldDB" id="A0A225WR68"/>
<protein>
    <submittedName>
        <fullName evidence="2">Uncharacterized protein</fullName>
    </submittedName>
</protein>
<proteinExistence type="predicted"/>
<feature type="transmembrane region" description="Helical" evidence="1">
    <location>
        <begin position="82"/>
        <end position="105"/>
    </location>
</feature>
<dbReference type="Proteomes" id="UP000198211">
    <property type="component" value="Unassembled WGS sequence"/>
</dbReference>
<feature type="transmembrane region" description="Helical" evidence="1">
    <location>
        <begin position="183"/>
        <end position="216"/>
    </location>
</feature>
<evidence type="ECO:0000313" key="2">
    <source>
        <dbReference type="EMBL" id="OWZ20156.1"/>
    </source>
</evidence>
<feature type="transmembrane region" description="Helical" evidence="1">
    <location>
        <begin position="236"/>
        <end position="257"/>
    </location>
</feature>
<keyword evidence="1" id="KW-0472">Membrane</keyword>
<gene>
    <name evidence="2" type="ORF">PHMEG_0005480</name>
</gene>
<feature type="transmembrane region" description="Helical" evidence="1">
    <location>
        <begin position="111"/>
        <end position="133"/>
    </location>
</feature>
<sequence>MDPIQKLSPTPPNSCCRLNSFKRVGVLLAFHSANIFVAIGGLLSVALLLASMVLMPVWFVALLLVVIAMSAVHGVQQISNKYLMYFGYVVLAAIYIASLSVNWYITVGPYAILAVGAVGIGFFFLSALTMKFLMKIDVHLANFVHSPKANGELEPDECMDRFKLSETSDSSFLLPHIRMTGRVWLGVIYFALHKLLVGGLSLAVLIITVLLPALVIFSGGDVSFFGNQATLGNNPVVYIVLIVSIWLVGAVGMPVVAVRSVKLTWWVCGESKSEQDQTTFLQTQGDVIIPITPEPTASTTNFEALDSKPAVV</sequence>
<feature type="transmembrane region" description="Helical" evidence="1">
    <location>
        <begin position="26"/>
        <end position="49"/>
    </location>
</feature>
<organism evidence="2 3">
    <name type="scientific">Phytophthora megakarya</name>
    <dbReference type="NCBI Taxonomy" id="4795"/>
    <lineage>
        <taxon>Eukaryota</taxon>
        <taxon>Sar</taxon>
        <taxon>Stramenopiles</taxon>
        <taxon>Oomycota</taxon>
        <taxon>Peronosporomycetes</taxon>
        <taxon>Peronosporales</taxon>
        <taxon>Peronosporaceae</taxon>
        <taxon>Phytophthora</taxon>
    </lineage>
</organism>
<feature type="transmembrane region" description="Helical" evidence="1">
    <location>
        <begin position="55"/>
        <end position="75"/>
    </location>
</feature>
<name>A0A225WR68_9STRA</name>
<comment type="caution">
    <text evidence="2">The sequence shown here is derived from an EMBL/GenBank/DDBJ whole genome shotgun (WGS) entry which is preliminary data.</text>
</comment>
<keyword evidence="1" id="KW-1133">Transmembrane helix</keyword>
<dbReference type="OrthoDB" id="125087at2759"/>
<dbReference type="EMBL" id="NBNE01000355">
    <property type="protein sequence ID" value="OWZ20156.1"/>
    <property type="molecule type" value="Genomic_DNA"/>
</dbReference>
<reference evidence="3" key="1">
    <citation type="submission" date="2017-03" db="EMBL/GenBank/DDBJ databases">
        <title>Phytopthora megakarya and P. palmivora, two closely related causual agents of cacao black pod achieved similar genome size and gene model numbers by different mechanisms.</title>
        <authorList>
            <person name="Ali S."/>
            <person name="Shao J."/>
            <person name="Larry D.J."/>
            <person name="Kronmiller B."/>
            <person name="Shen D."/>
            <person name="Strem M.D."/>
            <person name="Melnick R.L."/>
            <person name="Guiltinan M.J."/>
            <person name="Tyler B.M."/>
            <person name="Meinhardt L.W."/>
            <person name="Bailey B.A."/>
        </authorList>
    </citation>
    <scope>NUCLEOTIDE SEQUENCE [LARGE SCALE GENOMIC DNA]</scope>
    <source>
        <strain evidence="3">zdho120</strain>
    </source>
</reference>
<evidence type="ECO:0000313" key="3">
    <source>
        <dbReference type="Proteomes" id="UP000198211"/>
    </source>
</evidence>